<evidence type="ECO:0000313" key="4">
    <source>
        <dbReference type="Proteomes" id="UP001296104"/>
    </source>
</evidence>
<evidence type="ECO:0000256" key="2">
    <source>
        <dbReference type="SAM" id="MobiDB-lite"/>
    </source>
</evidence>
<feature type="compositionally biased region" description="Low complexity" evidence="2">
    <location>
        <begin position="66"/>
        <end position="94"/>
    </location>
</feature>
<evidence type="ECO:0000256" key="1">
    <source>
        <dbReference type="SAM" id="Coils"/>
    </source>
</evidence>
<name>A0AAI8YUU3_9PEZI</name>
<feature type="region of interest" description="Disordered" evidence="2">
    <location>
        <begin position="471"/>
        <end position="498"/>
    </location>
</feature>
<feature type="compositionally biased region" description="Acidic residues" evidence="2">
    <location>
        <begin position="603"/>
        <end position="627"/>
    </location>
</feature>
<keyword evidence="1" id="KW-0175">Coiled coil</keyword>
<feature type="region of interest" description="Disordered" evidence="2">
    <location>
        <begin position="510"/>
        <end position="641"/>
    </location>
</feature>
<protein>
    <submittedName>
        <fullName evidence="3">Uncharacterized protein</fullName>
    </submittedName>
</protein>
<feature type="compositionally biased region" description="Low complexity" evidence="2">
    <location>
        <begin position="1"/>
        <end position="12"/>
    </location>
</feature>
<dbReference type="EMBL" id="CAVMBE010000010">
    <property type="protein sequence ID" value="CAK3897335.1"/>
    <property type="molecule type" value="Genomic_DNA"/>
</dbReference>
<comment type="caution">
    <text evidence="3">The sequence shown here is derived from an EMBL/GenBank/DDBJ whole genome shotgun (WGS) entry which is preliminary data.</text>
</comment>
<gene>
    <name evidence="3" type="ORF">LECACI_7A002401</name>
</gene>
<sequence length="663" mass="74200">MSPSSTPHHTSSLPPWHFPFGPSSRFHEREKVRPQHSRFKSAYTPTAPVLSTEARAHRRAHTNKKSISSISSTSSPSASEYSRSPLSRFSSSSSGKMPNYRYVNVVEQPTTPAKTSRRASSLQNSPFSDYFTDDARSIDSTVPSTETKQLLVRMNRLQSQLMRDQSETGREAIKMVGKTLDTLERDLAALYTQSRAPFGVDESVEDSAVFMDEEEPESKAALAPTTNVQVVSEPYMHGLNRGSVEEPPEPVTIQQYKAERDWFVLNMQDTLERLRHAHTELGQRYTEVREVNEYNIAQIEEHEAQLEQLRMENEGLRSDLGFEYSELLFLKLQMKSMEVDVDAMGEDMGISATSAAGSGRQSKKNRILSEMDRWRSDWQDVYGRFKRRRSKYGVSPDRRDSVSSAGTQDIPGSGEGVEWHLETVKEGLGRVTSLTIRRMDGSCESIPAEAKSADDLAGSEEFTPLQDSIATLSPSSQQPKDLDGQPQQTITQGPSEPQIANQKSHIYTYAEQGTQTDPLRLVLSQDEEKEEEQEEIYEDEDEETPNAADTTTIFPYNSSTPQSPLPNPADEPGLSDEEEEEEEEAEEDDNDSDCAITTSSSSEADDLDREYDSEDAIDVEEADEDEGTILGESVTSMKPPKTAWQELWDSLANLSGMGEEDED</sequence>
<feature type="region of interest" description="Disordered" evidence="2">
    <location>
        <begin position="393"/>
        <end position="415"/>
    </location>
</feature>
<proteinExistence type="predicted"/>
<feature type="compositionally biased region" description="Polar residues" evidence="2">
    <location>
        <begin position="107"/>
        <end position="127"/>
    </location>
</feature>
<dbReference type="AlphaFoldDB" id="A0AAI8YUU3"/>
<feature type="compositionally biased region" description="Acidic residues" evidence="2">
    <location>
        <begin position="525"/>
        <end position="544"/>
    </location>
</feature>
<evidence type="ECO:0000313" key="3">
    <source>
        <dbReference type="EMBL" id="CAK3897335.1"/>
    </source>
</evidence>
<feature type="region of interest" description="Disordered" evidence="2">
    <location>
        <begin position="1"/>
        <end position="142"/>
    </location>
</feature>
<reference evidence="3" key="1">
    <citation type="submission" date="2023-11" db="EMBL/GenBank/DDBJ databases">
        <authorList>
            <person name="Alioto T."/>
            <person name="Alioto T."/>
            <person name="Gomez Garrido J."/>
        </authorList>
    </citation>
    <scope>NUCLEOTIDE SEQUENCE</scope>
</reference>
<feature type="compositionally biased region" description="Polar residues" evidence="2">
    <location>
        <begin position="547"/>
        <end position="562"/>
    </location>
</feature>
<organism evidence="3 4">
    <name type="scientific">Lecanosticta acicola</name>
    <dbReference type="NCBI Taxonomy" id="111012"/>
    <lineage>
        <taxon>Eukaryota</taxon>
        <taxon>Fungi</taxon>
        <taxon>Dikarya</taxon>
        <taxon>Ascomycota</taxon>
        <taxon>Pezizomycotina</taxon>
        <taxon>Dothideomycetes</taxon>
        <taxon>Dothideomycetidae</taxon>
        <taxon>Mycosphaerellales</taxon>
        <taxon>Mycosphaerellaceae</taxon>
        <taxon>Lecanosticta</taxon>
    </lineage>
</organism>
<accession>A0AAI8YUU3</accession>
<dbReference type="Proteomes" id="UP001296104">
    <property type="component" value="Unassembled WGS sequence"/>
</dbReference>
<keyword evidence="4" id="KW-1185">Reference proteome</keyword>
<feature type="compositionally biased region" description="Acidic residues" evidence="2">
    <location>
        <begin position="573"/>
        <end position="592"/>
    </location>
</feature>
<feature type="coiled-coil region" evidence="1">
    <location>
        <begin position="292"/>
        <end position="319"/>
    </location>
</feature>